<comment type="caution">
    <text evidence="1">The sequence shown here is derived from an EMBL/GenBank/DDBJ whole genome shotgun (WGS) entry which is preliminary data.</text>
</comment>
<proteinExistence type="predicted"/>
<sequence length="79" mass="8630">MNNEMPDPDEFAKNLDDLTGNMADAMRDIAYELAVADAKKVIDRAAEIRQHAVQKGFSSTEAGTIALDFWGVASGLRDE</sequence>
<accession>A0ABP6J1K6</accession>
<dbReference type="EMBL" id="BAAAXZ010000041">
    <property type="protein sequence ID" value="GAA2917118.1"/>
    <property type="molecule type" value="Genomic_DNA"/>
</dbReference>
<evidence type="ECO:0000313" key="2">
    <source>
        <dbReference type="Proteomes" id="UP001501102"/>
    </source>
</evidence>
<keyword evidence="2" id="KW-1185">Reference proteome</keyword>
<organism evidence="1 2">
    <name type="scientific">Streptomyces thioluteus</name>
    <dbReference type="NCBI Taxonomy" id="66431"/>
    <lineage>
        <taxon>Bacteria</taxon>
        <taxon>Bacillati</taxon>
        <taxon>Actinomycetota</taxon>
        <taxon>Actinomycetes</taxon>
        <taxon>Kitasatosporales</taxon>
        <taxon>Streptomycetaceae</taxon>
        <taxon>Streptomyces</taxon>
    </lineage>
</organism>
<gene>
    <name evidence="1" type="ORF">GCM10020221_11550</name>
</gene>
<protein>
    <submittedName>
        <fullName evidence="1">Uncharacterized protein</fullName>
    </submittedName>
</protein>
<evidence type="ECO:0000313" key="1">
    <source>
        <dbReference type="EMBL" id="GAA2917118.1"/>
    </source>
</evidence>
<dbReference type="Proteomes" id="UP001501102">
    <property type="component" value="Unassembled WGS sequence"/>
</dbReference>
<reference evidence="2" key="1">
    <citation type="journal article" date="2019" name="Int. J. Syst. Evol. Microbiol.">
        <title>The Global Catalogue of Microorganisms (GCM) 10K type strain sequencing project: providing services to taxonomists for standard genome sequencing and annotation.</title>
        <authorList>
            <consortium name="The Broad Institute Genomics Platform"/>
            <consortium name="The Broad Institute Genome Sequencing Center for Infectious Disease"/>
            <person name="Wu L."/>
            <person name="Ma J."/>
        </authorList>
    </citation>
    <scope>NUCLEOTIDE SEQUENCE [LARGE SCALE GENOMIC DNA]</scope>
    <source>
        <strain evidence="2">JCM 4087</strain>
    </source>
</reference>
<name>A0ABP6J1K6_STRTU</name>